<feature type="domain" description="MurNAc-LAA" evidence="3">
    <location>
        <begin position="111"/>
        <end position="218"/>
    </location>
</feature>
<protein>
    <submittedName>
        <fullName evidence="4">N-acetylmuramoyl-L-alanine amidase</fullName>
        <ecNumber evidence="4">3.5.1.28</ecNumber>
    </submittedName>
</protein>
<dbReference type="EMBL" id="JAGGKT010000019">
    <property type="protein sequence ID" value="MBP1934324.1"/>
    <property type="molecule type" value="Genomic_DNA"/>
</dbReference>
<keyword evidence="2" id="KW-0732">Signal</keyword>
<keyword evidence="5" id="KW-1185">Reference proteome</keyword>
<evidence type="ECO:0000256" key="2">
    <source>
        <dbReference type="SAM" id="SignalP"/>
    </source>
</evidence>
<accession>A0ABS4GVL6</accession>
<sequence>MYQVRSNLLFIGLLILCGMVAEPAMTFAAEGFPETYDVIIDVGHGGVDGGTSVKTILEKDINLAIGKKFYEKLQEQSFNVGITRLQDYALSDDSPFLHMRSRHQKDLTQRKLIADTLNPKIFVSLHVNWAKNQKRRGPVVIYQASEKSYTLSQVIQQHLNQFYGTRKAPIKGNTYYLMKHLDMPSIIVEMGYISNPKDLQMLMDEETQEKIRACRGSRSTVC</sequence>
<dbReference type="PANTHER" id="PTHR30404">
    <property type="entry name" value="N-ACETYLMURAMOYL-L-ALANINE AMIDASE"/>
    <property type="match status" value="1"/>
</dbReference>
<comment type="caution">
    <text evidence="4">The sequence shown here is derived from an EMBL/GenBank/DDBJ whole genome shotgun (WGS) entry which is preliminary data.</text>
</comment>
<gene>
    <name evidence="4" type="ORF">J2Z37_004344</name>
</gene>
<evidence type="ECO:0000259" key="3">
    <source>
        <dbReference type="SMART" id="SM00646"/>
    </source>
</evidence>
<reference evidence="4 5" key="1">
    <citation type="submission" date="2021-03" db="EMBL/GenBank/DDBJ databases">
        <title>Genomic Encyclopedia of Type Strains, Phase IV (KMG-IV): sequencing the most valuable type-strain genomes for metagenomic binning, comparative biology and taxonomic classification.</title>
        <authorList>
            <person name="Goeker M."/>
        </authorList>
    </citation>
    <scope>NUCLEOTIDE SEQUENCE [LARGE SCALE GENOMIC DNA]</scope>
    <source>
        <strain evidence="4 5">DSM 24738</strain>
    </source>
</reference>
<feature type="signal peptide" evidence="2">
    <location>
        <begin position="1"/>
        <end position="28"/>
    </location>
</feature>
<keyword evidence="1 4" id="KW-0378">Hydrolase</keyword>
<dbReference type="RefSeq" id="WP_209812326.1">
    <property type="nucleotide sequence ID" value="NZ_JAGGKT010000019.1"/>
</dbReference>
<dbReference type="GO" id="GO:0008745">
    <property type="term" value="F:N-acetylmuramoyl-L-alanine amidase activity"/>
    <property type="evidence" value="ECO:0007669"/>
    <property type="project" value="UniProtKB-EC"/>
</dbReference>
<name>A0ABS4GVL6_9BACL</name>
<dbReference type="EC" id="3.5.1.28" evidence="4"/>
<dbReference type="SUPFAM" id="SSF53187">
    <property type="entry name" value="Zn-dependent exopeptidases"/>
    <property type="match status" value="1"/>
</dbReference>
<evidence type="ECO:0000313" key="4">
    <source>
        <dbReference type="EMBL" id="MBP1934324.1"/>
    </source>
</evidence>
<evidence type="ECO:0000313" key="5">
    <source>
        <dbReference type="Proteomes" id="UP001519343"/>
    </source>
</evidence>
<dbReference type="InterPro" id="IPR050695">
    <property type="entry name" value="N-acetylmuramoyl_amidase_3"/>
</dbReference>
<dbReference type="CDD" id="cd02696">
    <property type="entry name" value="MurNAc-LAA"/>
    <property type="match status" value="1"/>
</dbReference>
<dbReference type="InterPro" id="IPR002508">
    <property type="entry name" value="MurNAc-LAA_cat"/>
</dbReference>
<dbReference type="Gene3D" id="3.40.630.40">
    <property type="entry name" value="Zn-dependent exopeptidases"/>
    <property type="match status" value="1"/>
</dbReference>
<dbReference type="PANTHER" id="PTHR30404:SF0">
    <property type="entry name" value="N-ACETYLMURAMOYL-L-ALANINE AMIDASE AMIC"/>
    <property type="match status" value="1"/>
</dbReference>
<feature type="chain" id="PRO_5045717530" evidence="2">
    <location>
        <begin position="29"/>
        <end position="222"/>
    </location>
</feature>
<proteinExistence type="predicted"/>
<organism evidence="4 5">
    <name type="scientific">Ammoniphilus resinae</name>
    <dbReference type="NCBI Taxonomy" id="861532"/>
    <lineage>
        <taxon>Bacteria</taxon>
        <taxon>Bacillati</taxon>
        <taxon>Bacillota</taxon>
        <taxon>Bacilli</taxon>
        <taxon>Bacillales</taxon>
        <taxon>Paenibacillaceae</taxon>
        <taxon>Aneurinibacillus group</taxon>
        <taxon>Ammoniphilus</taxon>
    </lineage>
</organism>
<dbReference type="Pfam" id="PF01520">
    <property type="entry name" value="Amidase_3"/>
    <property type="match status" value="1"/>
</dbReference>
<dbReference type="SMART" id="SM00646">
    <property type="entry name" value="Ami_3"/>
    <property type="match status" value="1"/>
</dbReference>
<evidence type="ECO:0000256" key="1">
    <source>
        <dbReference type="ARBA" id="ARBA00022801"/>
    </source>
</evidence>
<dbReference type="Proteomes" id="UP001519343">
    <property type="component" value="Unassembled WGS sequence"/>
</dbReference>